<dbReference type="PANTHER" id="PTHR47843:SF5">
    <property type="entry name" value="BTB_POZ DOMAIN PROTEIN"/>
    <property type="match status" value="1"/>
</dbReference>
<dbReference type="GeneID" id="71991346"/>
<dbReference type="SUPFAM" id="SSF54695">
    <property type="entry name" value="POZ domain"/>
    <property type="match status" value="1"/>
</dbReference>
<dbReference type="EMBL" id="CP090170">
    <property type="protein sequence ID" value="UJO21084.1"/>
    <property type="molecule type" value="Genomic_DNA"/>
</dbReference>
<dbReference type="KEGG" id="ffu:CLAFUR5_11468"/>
<dbReference type="PANTHER" id="PTHR47843">
    <property type="entry name" value="BTB DOMAIN-CONTAINING PROTEIN-RELATED"/>
    <property type="match status" value="1"/>
</dbReference>
<keyword evidence="3" id="KW-1185">Reference proteome</keyword>
<protein>
    <recommendedName>
        <fullName evidence="1">BTB domain-containing protein</fullName>
    </recommendedName>
</protein>
<dbReference type="PROSITE" id="PS50097">
    <property type="entry name" value="BTB"/>
    <property type="match status" value="1"/>
</dbReference>
<dbReference type="Gene3D" id="3.30.710.10">
    <property type="entry name" value="Potassium Channel Kv1.1, Chain A"/>
    <property type="match status" value="1"/>
</dbReference>
<accession>A0A9Q8USQ3</accession>
<dbReference type="AlphaFoldDB" id="A0A9Q8USQ3"/>
<gene>
    <name evidence="2" type="ORF">CLAFUR5_11468</name>
</gene>
<dbReference type="RefSeq" id="XP_047765450.1">
    <property type="nucleotide sequence ID" value="XM_047910616.1"/>
</dbReference>
<dbReference type="Pfam" id="PF00651">
    <property type="entry name" value="BTB"/>
    <property type="match status" value="1"/>
</dbReference>
<reference evidence="2" key="1">
    <citation type="submission" date="2021-12" db="EMBL/GenBank/DDBJ databases">
        <authorList>
            <person name="Zaccaron A."/>
            <person name="Stergiopoulos I."/>
        </authorList>
    </citation>
    <scope>NUCLEOTIDE SEQUENCE</scope>
    <source>
        <strain evidence="2">Race5_Kim</strain>
    </source>
</reference>
<evidence type="ECO:0000259" key="1">
    <source>
        <dbReference type="PROSITE" id="PS50097"/>
    </source>
</evidence>
<dbReference type="InterPro" id="IPR011333">
    <property type="entry name" value="SKP1/BTB/POZ_sf"/>
</dbReference>
<organism evidence="2 3">
    <name type="scientific">Passalora fulva</name>
    <name type="common">Tomato leaf mold</name>
    <name type="synonym">Cladosporium fulvum</name>
    <dbReference type="NCBI Taxonomy" id="5499"/>
    <lineage>
        <taxon>Eukaryota</taxon>
        <taxon>Fungi</taxon>
        <taxon>Dikarya</taxon>
        <taxon>Ascomycota</taxon>
        <taxon>Pezizomycotina</taxon>
        <taxon>Dothideomycetes</taxon>
        <taxon>Dothideomycetidae</taxon>
        <taxon>Mycosphaerellales</taxon>
        <taxon>Mycosphaerellaceae</taxon>
        <taxon>Fulvia</taxon>
    </lineage>
</organism>
<sequence>MLYEAADTPHKAVKNLPQRSLYNTCMMAEPHFNKSIADAALLVHITGAYNDPLQFPDLTVVCSERQWHCHKLILCAHSEWFKKACSGDFAEANQKTIELKDDDDVVLRASKPDMTPTVVFHVRVFALAEKYFIKGLGDLAADAFASAAMTGSVEDLSLAISEAYGKTLDPDKVLRPTIVSHVLQHRYRLLKTGESAFDRVMEETPAFAADLVRAMARKSNKWYTKKEDKWYKCPDGCRTRFRAALHEDEDFSMFCDRLYRKSGKEWETYVTTEPT</sequence>
<dbReference type="OrthoDB" id="6359816at2759"/>
<evidence type="ECO:0000313" key="2">
    <source>
        <dbReference type="EMBL" id="UJO21084.1"/>
    </source>
</evidence>
<evidence type="ECO:0000313" key="3">
    <source>
        <dbReference type="Proteomes" id="UP000756132"/>
    </source>
</evidence>
<reference evidence="2" key="2">
    <citation type="journal article" date="2022" name="Microb. Genom.">
        <title>A chromosome-scale genome assembly of the tomato pathogen Cladosporium fulvum reveals a compartmentalized genome architecture and the presence of a dispensable chromosome.</title>
        <authorList>
            <person name="Zaccaron A.Z."/>
            <person name="Chen L.H."/>
            <person name="Samaras A."/>
            <person name="Stergiopoulos I."/>
        </authorList>
    </citation>
    <scope>NUCLEOTIDE SEQUENCE</scope>
    <source>
        <strain evidence="2">Race5_Kim</strain>
    </source>
</reference>
<feature type="domain" description="BTB" evidence="1">
    <location>
        <begin position="56"/>
        <end position="101"/>
    </location>
</feature>
<dbReference type="CDD" id="cd18186">
    <property type="entry name" value="BTB_POZ_ZBTB_KLHL-like"/>
    <property type="match status" value="1"/>
</dbReference>
<dbReference type="Proteomes" id="UP000756132">
    <property type="component" value="Chromosome 8"/>
</dbReference>
<dbReference type="InterPro" id="IPR000210">
    <property type="entry name" value="BTB/POZ_dom"/>
</dbReference>
<name>A0A9Q8USQ3_PASFU</name>
<proteinExistence type="predicted"/>